<reference evidence="3 4" key="1">
    <citation type="submission" date="2021-04" db="EMBL/GenBank/DDBJ databases">
        <authorList>
            <person name="De Guttry C."/>
            <person name="Zahm M."/>
            <person name="Klopp C."/>
            <person name="Cabau C."/>
            <person name="Louis A."/>
            <person name="Berthelot C."/>
            <person name="Parey E."/>
            <person name="Roest Crollius H."/>
            <person name="Montfort J."/>
            <person name="Robinson-Rechavi M."/>
            <person name="Bucao C."/>
            <person name="Bouchez O."/>
            <person name="Gislard M."/>
            <person name="Lluch J."/>
            <person name="Milhes M."/>
            <person name="Lampietro C."/>
            <person name="Lopez Roques C."/>
            <person name="Donnadieu C."/>
            <person name="Braasch I."/>
            <person name="Desvignes T."/>
            <person name="Postlethwait J."/>
            <person name="Bobe J."/>
            <person name="Wedekind C."/>
            <person name="Guiguen Y."/>
        </authorList>
    </citation>
    <scope>NUCLEOTIDE SEQUENCE [LARGE SCALE GENOMIC DNA]</scope>
    <source>
        <strain evidence="3">Cs_M1</strain>
        <tissue evidence="3">Blood</tissue>
    </source>
</reference>
<dbReference type="InterPro" id="IPR056720">
    <property type="entry name" value="DUF7818"/>
</dbReference>
<dbReference type="SMART" id="SM00463">
    <property type="entry name" value="SMR"/>
    <property type="match status" value="1"/>
</dbReference>
<feature type="compositionally biased region" description="Basic and acidic residues" evidence="1">
    <location>
        <begin position="682"/>
        <end position="691"/>
    </location>
</feature>
<dbReference type="InterPro" id="IPR027417">
    <property type="entry name" value="P-loop_NTPase"/>
</dbReference>
<organism evidence="3 4">
    <name type="scientific">Coregonus suidteri</name>
    <dbReference type="NCBI Taxonomy" id="861788"/>
    <lineage>
        <taxon>Eukaryota</taxon>
        <taxon>Metazoa</taxon>
        <taxon>Chordata</taxon>
        <taxon>Craniata</taxon>
        <taxon>Vertebrata</taxon>
        <taxon>Euteleostomi</taxon>
        <taxon>Actinopterygii</taxon>
        <taxon>Neopterygii</taxon>
        <taxon>Teleostei</taxon>
        <taxon>Protacanthopterygii</taxon>
        <taxon>Salmoniformes</taxon>
        <taxon>Salmonidae</taxon>
        <taxon>Coregoninae</taxon>
        <taxon>Coregonus</taxon>
    </lineage>
</organism>
<feature type="compositionally biased region" description="Polar residues" evidence="1">
    <location>
        <begin position="244"/>
        <end position="260"/>
    </location>
</feature>
<proteinExistence type="predicted"/>
<dbReference type="Pfam" id="PF01713">
    <property type="entry name" value="Smr"/>
    <property type="match status" value="1"/>
</dbReference>
<feature type="compositionally biased region" description="Basic and acidic residues" evidence="1">
    <location>
        <begin position="199"/>
        <end position="209"/>
    </location>
</feature>
<dbReference type="InterPro" id="IPR013899">
    <property type="entry name" value="DUF1771"/>
</dbReference>
<dbReference type="InterPro" id="IPR056718">
    <property type="entry name" value="DUF7816"/>
</dbReference>
<feature type="compositionally biased region" description="Pro residues" evidence="1">
    <location>
        <begin position="130"/>
        <end position="188"/>
    </location>
</feature>
<dbReference type="SUPFAM" id="SSF160443">
    <property type="entry name" value="SMR domain-like"/>
    <property type="match status" value="1"/>
</dbReference>
<feature type="domain" description="Smr" evidence="2">
    <location>
        <begin position="1020"/>
        <end position="1099"/>
    </location>
</feature>
<dbReference type="GO" id="GO:0004519">
    <property type="term" value="F:endonuclease activity"/>
    <property type="evidence" value="ECO:0007669"/>
    <property type="project" value="TreeGrafter"/>
</dbReference>
<keyword evidence="4" id="KW-1185">Reference proteome</keyword>
<dbReference type="Gene3D" id="3.40.50.300">
    <property type="entry name" value="P-loop containing nucleotide triphosphate hydrolases"/>
    <property type="match status" value="1"/>
</dbReference>
<dbReference type="InterPro" id="IPR002625">
    <property type="entry name" value="Smr_dom"/>
</dbReference>
<feature type="compositionally biased region" description="Basic and acidic residues" evidence="1">
    <location>
        <begin position="565"/>
        <end position="579"/>
    </location>
</feature>
<feature type="region of interest" description="Disordered" evidence="1">
    <location>
        <begin position="913"/>
        <end position="945"/>
    </location>
</feature>
<comment type="caution">
    <text evidence="3">The sequence shown here is derived from an EMBL/GenBank/DDBJ whole genome shotgun (WGS) entry which is preliminary data.</text>
</comment>
<dbReference type="InterPro" id="IPR036063">
    <property type="entry name" value="Smr_dom_sf"/>
</dbReference>
<dbReference type="Gene3D" id="3.30.1370.110">
    <property type="match status" value="1"/>
</dbReference>
<accession>A0AAN8REE8</accession>
<dbReference type="Proteomes" id="UP001356427">
    <property type="component" value="Unassembled WGS sequence"/>
</dbReference>
<gene>
    <name evidence="3" type="ORF">J4Q44_G00037390</name>
</gene>
<feature type="compositionally biased region" description="Gly residues" evidence="1">
    <location>
        <begin position="580"/>
        <end position="591"/>
    </location>
</feature>
<feature type="compositionally biased region" description="Basic residues" evidence="1">
    <location>
        <begin position="308"/>
        <end position="317"/>
    </location>
</feature>
<sequence>MLEQNPHGVVLSTDDYFCRHGDYRYDPSALGEAHEWNHARAKEAMVASSSPVIIDNTNMQGWEMKPYVAMALRQNYKVLFREPYTWWRNKPRELERRTKHSVPAEKIRRMMENYERHVTIHSIMGSSHPKLPPHNNPKLPPIRTPNYPPIRTPNYPPIRTPNYPPIRTPNYPPIRTPNYPPQHDPSPPRQETRPSQPKSSDKAHCDLVGEQRLVQGSERSRPMLFSSLPDVSSVGRSGRARTPGHSSAHGSTESLPSLSKIQDEGDIVGLGSLVSGLEEEEVGESVFTADCHGDDERPVAFSESIGQRVRRERRSQTRKTYSEGLEPADIVKDTSQSIDLDPNLNPDPQPHRPSPPPLLADTDRSSQTDPQDFAFLWRLDHNRHDNPTDAKPVAAGDHLPHNNAPTVLHGNPSRFLPEVSAAVSAGVAVHPSGQRVVPYRVMHDKGSQVEERELEGGRTRQQNLIILRRHFKLVNRDTLEDLYDKCQQDLEWTSNLLLDSGERLFLEEEEDEEEEGGGGEDDDLDLAVGVGLGCQVGLEGRTEREVAPPGGQEAEVQASASSCSDSERDVVMGRREEGWRTGGGMEGGLGEVSGLNHPVSWGGGGSEEENTPLGESTRLEPRPPGRDVAEQEVARGSESGARAEQWEKRGEEEEEEGDEEVTQSLLAQLEEMERREEEEEREERKGRMEREERRIRHLDIQSVELKLPTELALQLSELFGPVGVHPGVCSPDDYSVTMDLNMAKLLHQKWKDTVQEKQRQAALSYHLLQESSVHWGESLTAKNGLRDGSRPAHFLIGADGFASLGGQSEAQDEVPIADHWSVSRPHVSLRNIMTEEQALQENMERSRQGRGDLDRRDGAAVLKQTQLYDLFPSIDRHFLEDIFRDHNYCLVQTEQFLRSMLDEGPVRNVVAPEHTHRTHSKDRDKMRAAPVAPPQSLSQYQDVEDPEYEDFRAEARLQRGRQLESFNKAAEAYRQGRKDVASYYAQQGHLHSQKMREANHRAAVQIFERVNSSLLPQNVLDLHGLHVEEALLHLSLVLEKKTTEWQQGVCRSQLSVITGRGNHSQGGVARIRPAVIDYLNTQHYRFTEPKPGLLLVCLN</sequence>
<dbReference type="Pfam" id="PF13671">
    <property type="entry name" value="AAA_33"/>
    <property type="match status" value="1"/>
</dbReference>
<feature type="compositionally biased region" description="Basic and acidic residues" evidence="1">
    <location>
        <begin position="617"/>
        <end position="635"/>
    </location>
</feature>
<dbReference type="InterPro" id="IPR056719">
    <property type="entry name" value="DUF7817"/>
</dbReference>
<dbReference type="SMART" id="SM01162">
    <property type="entry name" value="DUF1771"/>
    <property type="match status" value="1"/>
</dbReference>
<dbReference type="Pfam" id="PF25124">
    <property type="entry name" value="DUF7816"/>
    <property type="match status" value="1"/>
</dbReference>
<dbReference type="Pfam" id="PF25126">
    <property type="entry name" value="DUF7818"/>
    <property type="match status" value="1"/>
</dbReference>
<dbReference type="CDD" id="cd14279">
    <property type="entry name" value="CUE"/>
    <property type="match status" value="1"/>
</dbReference>
<dbReference type="PROSITE" id="PS50828">
    <property type="entry name" value="SMR"/>
    <property type="match status" value="1"/>
</dbReference>
<feature type="region of interest" description="Disordered" evidence="1">
    <location>
        <begin position="124"/>
        <end position="260"/>
    </location>
</feature>
<feature type="region of interest" description="Disordered" evidence="1">
    <location>
        <begin position="507"/>
        <end position="526"/>
    </location>
</feature>
<dbReference type="PANTHER" id="PTHR46535:SF1">
    <property type="entry name" value="NEDD4-BINDING PROTEIN 2"/>
    <property type="match status" value="1"/>
</dbReference>
<protein>
    <recommendedName>
        <fullName evidence="2">Smr domain-containing protein</fullName>
    </recommendedName>
</protein>
<dbReference type="Pfam" id="PF25125">
    <property type="entry name" value="DUF7817"/>
    <property type="match status" value="1"/>
</dbReference>
<feature type="compositionally biased region" description="Acidic residues" evidence="1">
    <location>
        <begin position="507"/>
        <end position="525"/>
    </location>
</feature>
<dbReference type="GO" id="GO:0005634">
    <property type="term" value="C:nucleus"/>
    <property type="evidence" value="ECO:0007669"/>
    <property type="project" value="TreeGrafter"/>
</dbReference>
<evidence type="ECO:0000313" key="3">
    <source>
        <dbReference type="EMBL" id="KAK6324397.1"/>
    </source>
</evidence>
<dbReference type="InterPro" id="IPR052772">
    <property type="entry name" value="Endo/PolyKinase_Domain-Protein"/>
</dbReference>
<evidence type="ECO:0000313" key="4">
    <source>
        <dbReference type="Proteomes" id="UP001356427"/>
    </source>
</evidence>
<dbReference type="EMBL" id="JAGTTL010000003">
    <property type="protein sequence ID" value="KAK6324397.1"/>
    <property type="molecule type" value="Genomic_DNA"/>
</dbReference>
<feature type="region of interest" description="Disordered" evidence="1">
    <location>
        <begin position="542"/>
        <end position="691"/>
    </location>
</feature>
<feature type="compositionally biased region" description="Pro residues" evidence="1">
    <location>
        <begin position="345"/>
        <end position="358"/>
    </location>
</feature>
<name>A0AAN8REE8_9TELE</name>
<feature type="compositionally biased region" description="Acidic residues" evidence="1">
    <location>
        <begin position="652"/>
        <end position="661"/>
    </location>
</feature>
<feature type="region of interest" description="Disordered" evidence="1">
    <location>
        <begin position="290"/>
        <end position="367"/>
    </location>
</feature>
<dbReference type="Pfam" id="PF08590">
    <property type="entry name" value="DUF1771"/>
    <property type="match status" value="1"/>
</dbReference>
<evidence type="ECO:0000256" key="1">
    <source>
        <dbReference type="SAM" id="MobiDB-lite"/>
    </source>
</evidence>
<dbReference type="AlphaFoldDB" id="A0AAN8REE8"/>
<dbReference type="PANTHER" id="PTHR46535">
    <property type="entry name" value="NEDD4-BINDING PROTEIN 2"/>
    <property type="match status" value="1"/>
</dbReference>
<evidence type="ECO:0000259" key="2">
    <source>
        <dbReference type="PROSITE" id="PS50828"/>
    </source>
</evidence>